<dbReference type="RefSeq" id="WP_094487294.1">
    <property type="nucleotide sequence ID" value="NZ_NOXX01000221.1"/>
</dbReference>
<dbReference type="Gene3D" id="3.30.160.100">
    <property type="entry name" value="Ribosome hibernation promotion factor-like"/>
    <property type="match status" value="1"/>
</dbReference>
<evidence type="ECO:0000313" key="1">
    <source>
        <dbReference type="EMBL" id="OYQ40591.1"/>
    </source>
</evidence>
<sequence>MKVNVHAVNFTVDAKLVAFIQARLDKLEKYYDRVVVSDVYLKVDNTSEKENKILELKIHVPGDDIMVKKQCRTFEEAIEVAAESAERLLVKRKEKIRAHS</sequence>
<dbReference type="AlphaFoldDB" id="A0A255ZGN0"/>
<dbReference type="InterPro" id="IPR003489">
    <property type="entry name" value="RHF/RaiA"/>
</dbReference>
<dbReference type="InterPro" id="IPR036567">
    <property type="entry name" value="RHF-like"/>
</dbReference>
<protein>
    <submittedName>
        <fullName evidence="1">Ribosomal subunit interface protein</fullName>
    </submittedName>
</protein>
<dbReference type="SUPFAM" id="SSF69754">
    <property type="entry name" value="Ribosome binding protein Y (YfiA homologue)"/>
    <property type="match status" value="1"/>
</dbReference>
<evidence type="ECO:0000313" key="2">
    <source>
        <dbReference type="Proteomes" id="UP000216035"/>
    </source>
</evidence>
<accession>A0A255ZGN0</accession>
<dbReference type="Proteomes" id="UP000216035">
    <property type="component" value="Unassembled WGS sequence"/>
</dbReference>
<comment type="caution">
    <text evidence="1">The sequence shown here is derived from an EMBL/GenBank/DDBJ whole genome shotgun (WGS) entry which is preliminary data.</text>
</comment>
<dbReference type="EMBL" id="NOXX01000221">
    <property type="protein sequence ID" value="OYQ40591.1"/>
    <property type="molecule type" value="Genomic_DNA"/>
</dbReference>
<keyword evidence="2" id="KW-1185">Reference proteome</keyword>
<dbReference type="NCBIfam" id="TIGR00741">
    <property type="entry name" value="yfiA"/>
    <property type="match status" value="1"/>
</dbReference>
<name>A0A255ZGN0_9FLAO</name>
<reference evidence="1 2" key="1">
    <citation type="submission" date="2017-07" db="EMBL/GenBank/DDBJ databases">
        <title>Flavobacterium cyanobacteriorum sp. nov., isolated from cyanobacterial aggregates in a eutrophic lake.</title>
        <authorList>
            <person name="Cai H."/>
        </authorList>
    </citation>
    <scope>NUCLEOTIDE SEQUENCE [LARGE SCALE GENOMIC DNA]</scope>
    <source>
        <strain evidence="1 2">TH167</strain>
    </source>
</reference>
<proteinExistence type="predicted"/>
<organism evidence="1 2">
    <name type="scientific">Flavobacterium aurantiibacter</name>
    <dbReference type="NCBI Taxonomy" id="2023067"/>
    <lineage>
        <taxon>Bacteria</taxon>
        <taxon>Pseudomonadati</taxon>
        <taxon>Bacteroidota</taxon>
        <taxon>Flavobacteriia</taxon>
        <taxon>Flavobacteriales</taxon>
        <taxon>Flavobacteriaceae</taxon>
        <taxon>Flavobacterium</taxon>
    </lineage>
</organism>
<dbReference type="OrthoDB" id="9808702at2"/>
<gene>
    <name evidence="1" type="primary">raiA</name>
    <name evidence="1" type="ORF">CHX27_13530</name>
</gene>
<dbReference type="Pfam" id="PF02482">
    <property type="entry name" value="Ribosomal_S30AE"/>
    <property type="match status" value="1"/>
</dbReference>